<dbReference type="GO" id="GO:0003677">
    <property type="term" value="F:DNA binding"/>
    <property type="evidence" value="ECO:0007669"/>
    <property type="project" value="UniProtKB-UniRule"/>
</dbReference>
<dbReference type="OrthoDB" id="9762834at2"/>
<dbReference type="HAMAP" id="MF_01486">
    <property type="entry name" value="RecC"/>
    <property type="match status" value="1"/>
</dbReference>
<keyword evidence="9 10" id="KW-0234">DNA repair</keyword>
<dbReference type="InterPro" id="IPR027417">
    <property type="entry name" value="P-loop_NTPase"/>
</dbReference>
<accession>A0A2S0KGK4</accession>
<gene>
    <name evidence="10 12" type="primary">recC</name>
    <name evidence="12" type="ORF">C6V83_11650</name>
</gene>
<comment type="function">
    <text evidence="10">A helicase/nuclease that prepares dsDNA breaks (DSB) for recombinational DNA repair. Binds to DSBs and unwinds DNA via a highly rapid and processive ATP-dependent bidirectional helicase activity. Unwinds dsDNA until it encounters a Chi (crossover hotspot instigator) sequence from the 3' direction. Cuts ssDNA a few nucleotides 3' to the Chi site. The properties and activities of the enzyme are changed at Chi. The Chi-altered holoenzyme produces a long 3'-ssDNA overhang and facilitates RecA-binding to the ssDNA for homologous DNA recombination and repair. Holoenzyme degrades any linearized DNA that is unable to undergo homologous recombination. In the holoenzyme this subunit recognizes the wild-type Chi sequence, and when added to isolated RecB increases its ATP-dependent helicase processivity.</text>
</comment>
<evidence type="ECO:0000256" key="5">
    <source>
        <dbReference type="ARBA" id="ARBA00022806"/>
    </source>
</evidence>
<evidence type="ECO:0000256" key="2">
    <source>
        <dbReference type="ARBA" id="ARBA00022741"/>
    </source>
</evidence>
<proteinExistence type="inferred from homology"/>
<evidence type="ECO:0000256" key="1">
    <source>
        <dbReference type="ARBA" id="ARBA00022722"/>
    </source>
</evidence>
<dbReference type="PANTHER" id="PTHR30591">
    <property type="entry name" value="RECBCD ENZYME SUBUNIT RECC"/>
    <property type="match status" value="1"/>
</dbReference>
<evidence type="ECO:0000256" key="6">
    <source>
        <dbReference type="ARBA" id="ARBA00022839"/>
    </source>
</evidence>
<dbReference type="GO" id="GO:0005524">
    <property type="term" value="F:ATP binding"/>
    <property type="evidence" value="ECO:0007669"/>
    <property type="project" value="UniProtKB-UniRule"/>
</dbReference>
<feature type="domain" description="RecC C-terminal" evidence="11">
    <location>
        <begin position="804"/>
        <end position="1028"/>
    </location>
</feature>
<dbReference type="GO" id="GO:0009338">
    <property type="term" value="C:exodeoxyribonuclease V complex"/>
    <property type="evidence" value="ECO:0007669"/>
    <property type="project" value="InterPro"/>
</dbReference>
<keyword evidence="2 10" id="KW-0547">Nucleotide-binding</keyword>
<reference evidence="12 13" key="1">
    <citation type="submission" date="2018-03" db="EMBL/GenBank/DDBJ databases">
        <title>Characteristics and genome of n-alkane degrading marine bacteria Gordonia iterans isolated from crude oil contaminated in Tae-an, South Korea.</title>
        <authorList>
            <person name="Lee S.-S."/>
            <person name="Kim H."/>
        </authorList>
    </citation>
    <scope>NUCLEOTIDE SEQUENCE [LARGE SCALE GENOMIC DNA]</scope>
    <source>
        <strain evidence="12 13">Co17</strain>
    </source>
</reference>
<dbReference type="Gene3D" id="1.10.10.160">
    <property type="match status" value="1"/>
</dbReference>
<dbReference type="InterPro" id="IPR011335">
    <property type="entry name" value="Restrct_endonuc-II-like"/>
</dbReference>
<comment type="subunit">
    <text evidence="10">Heterotrimer of RecB, RecC and RecD. All subunits contribute to DNA-binding.</text>
</comment>
<evidence type="ECO:0000256" key="7">
    <source>
        <dbReference type="ARBA" id="ARBA00022840"/>
    </source>
</evidence>
<evidence type="ECO:0000256" key="3">
    <source>
        <dbReference type="ARBA" id="ARBA00022763"/>
    </source>
</evidence>
<evidence type="ECO:0000256" key="10">
    <source>
        <dbReference type="HAMAP-Rule" id="MF_01486"/>
    </source>
</evidence>
<keyword evidence="5 10" id="KW-0347">Helicase</keyword>
<dbReference type="KEGG" id="git:C6V83_11650"/>
<dbReference type="Gene3D" id="3.40.50.300">
    <property type="entry name" value="P-loop containing nucleotide triphosphate hydrolases"/>
    <property type="match status" value="2"/>
</dbReference>
<dbReference type="Pfam" id="PF17946">
    <property type="entry name" value="RecC_C"/>
    <property type="match status" value="1"/>
</dbReference>
<evidence type="ECO:0000313" key="12">
    <source>
        <dbReference type="EMBL" id="AVM00818.1"/>
    </source>
</evidence>
<dbReference type="SUPFAM" id="SSF52980">
    <property type="entry name" value="Restriction endonuclease-like"/>
    <property type="match status" value="1"/>
</dbReference>
<dbReference type="Proteomes" id="UP000239814">
    <property type="component" value="Chromosome"/>
</dbReference>
<evidence type="ECO:0000256" key="8">
    <source>
        <dbReference type="ARBA" id="ARBA00023125"/>
    </source>
</evidence>
<evidence type="ECO:0000256" key="9">
    <source>
        <dbReference type="ARBA" id="ARBA00023204"/>
    </source>
</evidence>
<dbReference type="SUPFAM" id="SSF52540">
    <property type="entry name" value="P-loop containing nucleoside triphosphate hydrolases"/>
    <property type="match status" value="2"/>
</dbReference>
<dbReference type="NCBIfam" id="TIGR01450">
    <property type="entry name" value="recC"/>
    <property type="match status" value="1"/>
</dbReference>
<dbReference type="InterPro" id="IPR013986">
    <property type="entry name" value="DExx_box_DNA_helicase_dom_sf"/>
</dbReference>
<protein>
    <recommendedName>
        <fullName evidence="10">RecBCD enzyme subunit RecC</fullName>
    </recommendedName>
    <alternativeName>
        <fullName evidence="10">Exonuclease V subunit RecC</fullName>
        <shortName evidence="10">ExoV subunit RecC</shortName>
    </alternativeName>
    <alternativeName>
        <fullName evidence="10">Helicase/nuclease RecBCD subunit RecC</fullName>
    </alternativeName>
</protein>
<keyword evidence="13" id="KW-1185">Reference proteome</keyword>
<dbReference type="GO" id="GO:0003678">
    <property type="term" value="F:DNA helicase activity"/>
    <property type="evidence" value="ECO:0007669"/>
    <property type="project" value="UniProtKB-UniRule"/>
</dbReference>
<dbReference type="PIRSF" id="PIRSF000980">
    <property type="entry name" value="RecC"/>
    <property type="match status" value="1"/>
</dbReference>
<dbReference type="GO" id="GO:0000724">
    <property type="term" value="P:double-strand break repair via homologous recombination"/>
    <property type="evidence" value="ECO:0007669"/>
    <property type="project" value="UniProtKB-UniRule"/>
</dbReference>
<comment type="miscellaneous">
    <text evidence="10">In the RecBCD complex, RecB has a slow 3'-5' helicase, an exonuclease activity and loads RecA onto ssDNA, RecD has a fast 5'-3' helicase activity, while RecC stimulates the ATPase and processivity of the RecB helicase and contributes to recognition of the Chi site.</text>
</comment>
<dbReference type="RefSeq" id="WP_105942531.1">
    <property type="nucleotide sequence ID" value="NZ_CP027433.1"/>
</dbReference>
<keyword evidence="8 10" id="KW-0238">DNA-binding</keyword>
<comment type="similarity">
    <text evidence="10">Belongs to the RecC family.</text>
</comment>
<keyword evidence="6 10" id="KW-0269">Exonuclease</keyword>
<dbReference type="EMBL" id="CP027433">
    <property type="protein sequence ID" value="AVM00818.1"/>
    <property type="molecule type" value="Genomic_DNA"/>
</dbReference>
<dbReference type="InterPro" id="IPR041500">
    <property type="entry name" value="RecC_C"/>
</dbReference>
<keyword evidence="7 10" id="KW-0067">ATP-binding</keyword>
<evidence type="ECO:0000256" key="4">
    <source>
        <dbReference type="ARBA" id="ARBA00022801"/>
    </source>
</evidence>
<dbReference type="InterPro" id="IPR006697">
    <property type="entry name" value="RecC"/>
</dbReference>
<keyword evidence="3 10" id="KW-0227">DNA damage</keyword>
<dbReference type="PANTHER" id="PTHR30591:SF1">
    <property type="entry name" value="RECBCD ENZYME SUBUNIT RECC"/>
    <property type="match status" value="1"/>
</dbReference>
<dbReference type="Gene3D" id="3.40.50.10930">
    <property type="match status" value="1"/>
</dbReference>
<sequence length="1124" mass="121610">MLTVHRAERADVLADVLAGQLAVPPADPMARETVAVPARGVERWLQQRLALRLGGTGRSDGIAANIDFPSPERLLRQVVLATADDPDAAEPWYSDRLVWPVLHVLDDEIGDPRLAVLRNHLGGEDRRGRRLAAASVIAGLFAGYGWQRPAMLVEWAAGHDTDGTGGADGPGRPLPEGFTWQPWLWRRVRDRIGQPHLAEQLDAVAARLAAEPALVELPERLAFFGPTRIPESLRRLLGALAAGRDVSLFLPHPSEALWRAVAETAGPVPRPRDRRTGPRPEHPLLAVLARDVCELQEVLGPLRAREVYHPLPAADATSSTVLAAVQEGLRCDRLETVPGAVADDSLEVHACHGPERQVEVLRDRLLRLFDDHPELQPRDVVVMCPDVETFAPLIAGTFGQAGRDHPGYSLRVKLADRGLRETNEVLDVLAAVLDLAAGRVRSGDLLDLIAQPAVRRCFELTDDDLELLAGWVERAGIRWGIDGTQRDRFGLAGFPQGTAVAGRDRVLLGVLAEETSNEWLGVGLPLDGIESTKIDLAGRFAEFVDRLGALLAAMDTPRPAPEWAQLLVEAVDRLTAAGRETQWQRAQAVEMIGESLGSAGARGVTLALADLRDLMDGLLAARPTRSNFRTGELTVCTLTPMRSVPHRAVVLLGMDSGAFPRGSAVDGDDVLARLPLIGERDRHDEDRQVFLDALTAAQDHLLVFYTGSDPVTGGDVPPPVVVEELIDTAGRILGGSAPGVVIRHTLHPFDERNFLVGRDGGPRSYDARLLHGARELARLNASGAPGSRPALLRDAVLPPRGDADDIDLAALIDFFAAPTERFVRQRLGAMLPRRDETHPDQLEVDLDGLAQWKIGDRHLRGFLGGEDPRVLGAAELRRGSLPPFAIGAALLAPIEEKAQAIGQLAQTHRAHDHGDTVDVLHELPDGRRLYGTVGDVFDEQLVAVTYSRLKPGHRLSAWIRLLAIAVGASRTVTEAVVVGGGRGRRAEMRRLRLPDDPGEILRRLIAVRDAGLRAPLWLPPAAAEAAARGYASGRPAIALKAVRGLGRWEFKDPYAGLVLDDDPDPERVLPVDALIGMAGAAPFVELAPELPEVVEHDGHTPAGQSFVRLARAVFGPLLAEESQR</sequence>
<organism evidence="12 13">
    <name type="scientific">Gordonia iterans</name>
    <dbReference type="NCBI Taxonomy" id="1004901"/>
    <lineage>
        <taxon>Bacteria</taxon>
        <taxon>Bacillati</taxon>
        <taxon>Actinomycetota</taxon>
        <taxon>Actinomycetes</taxon>
        <taxon>Mycobacteriales</taxon>
        <taxon>Gordoniaceae</taxon>
        <taxon>Gordonia</taxon>
    </lineage>
</organism>
<evidence type="ECO:0000259" key="11">
    <source>
        <dbReference type="Pfam" id="PF17946"/>
    </source>
</evidence>
<dbReference type="AlphaFoldDB" id="A0A2S0KGK4"/>
<dbReference type="Pfam" id="PF04257">
    <property type="entry name" value="Exonuc_V_gamma"/>
    <property type="match status" value="1"/>
</dbReference>
<keyword evidence="1 10" id="KW-0540">Nuclease</keyword>
<evidence type="ECO:0000313" key="13">
    <source>
        <dbReference type="Proteomes" id="UP000239814"/>
    </source>
</evidence>
<keyword evidence="4 10" id="KW-0378">Hydrolase</keyword>
<name>A0A2S0KGK4_9ACTN</name>
<dbReference type="GO" id="GO:0008854">
    <property type="term" value="F:exodeoxyribonuclease V activity"/>
    <property type="evidence" value="ECO:0007669"/>
    <property type="project" value="InterPro"/>
</dbReference>